<dbReference type="OrthoDB" id="10248537at2759"/>
<evidence type="ECO:0000256" key="6">
    <source>
        <dbReference type="ARBA" id="ARBA00022837"/>
    </source>
</evidence>
<dbReference type="Pfam" id="PF13833">
    <property type="entry name" value="EF-hand_8"/>
    <property type="match status" value="1"/>
</dbReference>
<protein>
    <submittedName>
        <fullName evidence="11">Uncharacterized protein LOC108676223</fullName>
    </submittedName>
</protein>
<dbReference type="SUPFAM" id="SSF47473">
    <property type="entry name" value="EF-hand"/>
    <property type="match status" value="1"/>
</dbReference>
<dbReference type="KEGG" id="hazt:108676223"/>
<evidence type="ECO:0000313" key="10">
    <source>
        <dbReference type="Proteomes" id="UP000694843"/>
    </source>
</evidence>
<dbReference type="GO" id="GO:0005737">
    <property type="term" value="C:cytoplasm"/>
    <property type="evidence" value="ECO:0007669"/>
    <property type="project" value="UniProtKB-SubCell"/>
</dbReference>
<keyword evidence="4" id="KW-0479">Metal-binding</keyword>
<feature type="non-terminal residue" evidence="11">
    <location>
        <position position="211"/>
    </location>
</feature>
<gene>
    <name evidence="11" type="primary">LOC108676223</name>
</gene>
<keyword evidence="7" id="KW-0472">Membrane</keyword>
<dbReference type="PANTHER" id="PTHR46735">
    <property type="entry name" value="CALPAIN, SMALL SUBUNIT 1 A-RELATED"/>
    <property type="match status" value="1"/>
</dbReference>
<organism evidence="10 11">
    <name type="scientific">Hyalella azteca</name>
    <name type="common">Amphipod</name>
    <dbReference type="NCBI Taxonomy" id="294128"/>
    <lineage>
        <taxon>Eukaryota</taxon>
        <taxon>Metazoa</taxon>
        <taxon>Ecdysozoa</taxon>
        <taxon>Arthropoda</taxon>
        <taxon>Crustacea</taxon>
        <taxon>Multicrustacea</taxon>
        <taxon>Malacostraca</taxon>
        <taxon>Eumalacostraca</taxon>
        <taxon>Peracarida</taxon>
        <taxon>Amphipoda</taxon>
        <taxon>Senticaudata</taxon>
        <taxon>Talitrida</taxon>
        <taxon>Talitroidea</taxon>
        <taxon>Hyalellidae</taxon>
        <taxon>Hyalella</taxon>
    </lineage>
</organism>
<keyword evidence="10" id="KW-1185">Reference proteome</keyword>
<evidence type="ECO:0000256" key="8">
    <source>
        <dbReference type="SAM" id="MobiDB-lite"/>
    </source>
</evidence>
<dbReference type="InterPro" id="IPR011992">
    <property type="entry name" value="EF-hand-dom_pair"/>
</dbReference>
<dbReference type="PROSITE" id="PS00018">
    <property type="entry name" value="EF_HAND_1"/>
    <property type="match status" value="1"/>
</dbReference>
<dbReference type="GO" id="GO:0005509">
    <property type="term" value="F:calcium ion binding"/>
    <property type="evidence" value="ECO:0007669"/>
    <property type="project" value="InterPro"/>
</dbReference>
<sequence>METEFEFEGFSKDICRSMISMMDVDRSGKLGLREFIRLWTDIRTWVVSDSEPTFAPGKTASSSPTRTDPPSCPELRAALASAGYKLNKHICDALMLRYGDKDGNGTFGDYIMCSVKLRNMMGESCAEHDGATLRHMAKLSAHEGSEALVRPARVCGTIWGPGLQGRGGGQDFARIRDHCPETGVLLGDLPSPRTTRRPSSARVPPSPSSVP</sequence>
<dbReference type="PROSITE" id="PS50222">
    <property type="entry name" value="EF_HAND_2"/>
    <property type="match status" value="1"/>
</dbReference>
<feature type="compositionally biased region" description="Low complexity" evidence="8">
    <location>
        <begin position="190"/>
        <end position="203"/>
    </location>
</feature>
<dbReference type="InterPro" id="IPR018247">
    <property type="entry name" value="EF_Hand_1_Ca_BS"/>
</dbReference>
<proteinExistence type="predicted"/>
<keyword evidence="3" id="KW-0963">Cytoplasm</keyword>
<keyword evidence="5" id="KW-0677">Repeat</keyword>
<keyword evidence="6" id="KW-0106">Calcium</keyword>
<evidence type="ECO:0000256" key="2">
    <source>
        <dbReference type="ARBA" id="ARBA00004496"/>
    </source>
</evidence>
<feature type="domain" description="EF-hand" evidence="9">
    <location>
        <begin position="10"/>
        <end position="45"/>
    </location>
</feature>
<evidence type="ECO:0000256" key="5">
    <source>
        <dbReference type="ARBA" id="ARBA00022737"/>
    </source>
</evidence>
<comment type="subcellular location">
    <subcellularLocation>
        <location evidence="2">Cytoplasm</location>
    </subcellularLocation>
    <subcellularLocation>
        <location evidence="1">Endomembrane system</location>
    </subcellularLocation>
</comment>
<dbReference type="AlphaFoldDB" id="A0A8B7P3Z0"/>
<dbReference type="GO" id="GO:0012505">
    <property type="term" value="C:endomembrane system"/>
    <property type="evidence" value="ECO:0007669"/>
    <property type="project" value="UniProtKB-SubCell"/>
</dbReference>
<dbReference type="RefSeq" id="XP_018019766.1">
    <property type="nucleotide sequence ID" value="XM_018164277.2"/>
</dbReference>
<evidence type="ECO:0000259" key="9">
    <source>
        <dbReference type="PROSITE" id="PS50222"/>
    </source>
</evidence>
<dbReference type="Gene3D" id="1.10.238.10">
    <property type="entry name" value="EF-hand"/>
    <property type="match status" value="1"/>
</dbReference>
<dbReference type="InterPro" id="IPR002048">
    <property type="entry name" value="EF_hand_dom"/>
</dbReference>
<dbReference type="GeneID" id="108676223"/>
<accession>A0A8B7P3Z0</accession>
<reference evidence="11" key="1">
    <citation type="submission" date="2025-08" db="UniProtKB">
        <authorList>
            <consortium name="RefSeq"/>
        </authorList>
    </citation>
    <scope>IDENTIFICATION</scope>
    <source>
        <tissue evidence="11">Whole organism</tissue>
    </source>
</reference>
<dbReference type="PANTHER" id="PTHR46735:SF3">
    <property type="entry name" value="CALPAIN SMALL SUBUNIT 1-RELATED"/>
    <property type="match status" value="1"/>
</dbReference>
<dbReference type="Proteomes" id="UP000694843">
    <property type="component" value="Unplaced"/>
</dbReference>
<evidence type="ECO:0000313" key="11">
    <source>
        <dbReference type="RefSeq" id="XP_018019766.1"/>
    </source>
</evidence>
<evidence type="ECO:0000256" key="3">
    <source>
        <dbReference type="ARBA" id="ARBA00022490"/>
    </source>
</evidence>
<feature type="region of interest" description="Disordered" evidence="8">
    <location>
        <begin position="183"/>
        <end position="211"/>
    </location>
</feature>
<evidence type="ECO:0000256" key="4">
    <source>
        <dbReference type="ARBA" id="ARBA00022723"/>
    </source>
</evidence>
<evidence type="ECO:0000256" key="7">
    <source>
        <dbReference type="ARBA" id="ARBA00023136"/>
    </source>
</evidence>
<name>A0A8B7P3Z0_HYAAZ</name>
<evidence type="ECO:0000256" key="1">
    <source>
        <dbReference type="ARBA" id="ARBA00004308"/>
    </source>
</evidence>